<dbReference type="InterPro" id="IPR036390">
    <property type="entry name" value="WH_DNA-bd_sf"/>
</dbReference>
<feature type="domain" description="HTH marR-type" evidence="4">
    <location>
        <begin position="5"/>
        <end position="137"/>
    </location>
</feature>
<protein>
    <submittedName>
        <fullName evidence="5">MarR family transcriptional regulator</fullName>
    </submittedName>
</protein>
<dbReference type="SUPFAM" id="SSF46785">
    <property type="entry name" value="Winged helix' DNA-binding domain"/>
    <property type="match status" value="1"/>
</dbReference>
<dbReference type="GO" id="GO:0003677">
    <property type="term" value="F:DNA binding"/>
    <property type="evidence" value="ECO:0007669"/>
    <property type="project" value="UniProtKB-KW"/>
</dbReference>
<dbReference type="EMBL" id="CP016268">
    <property type="protein sequence ID" value="ANO50259.1"/>
    <property type="molecule type" value="Genomic_DNA"/>
</dbReference>
<keyword evidence="2" id="KW-0238">DNA-binding</keyword>
<dbReference type="InterPro" id="IPR036388">
    <property type="entry name" value="WH-like_DNA-bd_sf"/>
</dbReference>
<dbReference type="PANTHER" id="PTHR42756">
    <property type="entry name" value="TRANSCRIPTIONAL REGULATOR, MARR"/>
    <property type="match status" value="1"/>
</dbReference>
<evidence type="ECO:0000256" key="3">
    <source>
        <dbReference type="ARBA" id="ARBA00023163"/>
    </source>
</evidence>
<dbReference type="KEGG" id="woc:BA177_02625"/>
<dbReference type="PROSITE" id="PS50995">
    <property type="entry name" value="HTH_MARR_2"/>
    <property type="match status" value="1"/>
</dbReference>
<dbReference type="RefSeq" id="WP_068612489.1">
    <property type="nucleotide sequence ID" value="NZ_CP016268.1"/>
</dbReference>
<evidence type="ECO:0000256" key="2">
    <source>
        <dbReference type="ARBA" id="ARBA00023125"/>
    </source>
</evidence>
<dbReference type="PROSITE" id="PS01117">
    <property type="entry name" value="HTH_MARR_1"/>
    <property type="match status" value="1"/>
</dbReference>
<dbReference type="AlphaFoldDB" id="A0A193LCY3"/>
<evidence type="ECO:0000259" key="4">
    <source>
        <dbReference type="PROSITE" id="PS50995"/>
    </source>
</evidence>
<evidence type="ECO:0000256" key="1">
    <source>
        <dbReference type="ARBA" id="ARBA00023015"/>
    </source>
</evidence>
<dbReference type="Gene3D" id="1.10.10.10">
    <property type="entry name" value="Winged helix-like DNA-binding domain superfamily/Winged helix DNA-binding domain"/>
    <property type="match status" value="1"/>
</dbReference>
<proteinExistence type="predicted"/>
<evidence type="ECO:0000313" key="6">
    <source>
        <dbReference type="Proteomes" id="UP000092695"/>
    </source>
</evidence>
<accession>A0A193LCY3</accession>
<keyword evidence="3" id="KW-0804">Transcription</keyword>
<keyword evidence="1" id="KW-0805">Transcription regulation</keyword>
<dbReference type="PANTHER" id="PTHR42756:SF1">
    <property type="entry name" value="TRANSCRIPTIONAL REPRESSOR OF EMRAB OPERON"/>
    <property type="match status" value="1"/>
</dbReference>
<dbReference type="OrthoDB" id="7502947at2"/>
<keyword evidence="6" id="KW-1185">Reference proteome</keyword>
<dbReference type="Pfam" id="PF12802">
    <property type="entry name" value="MarR_2"/>
    <property type="match status" value="1"/>
</dbReference>
<organism evidence="5 6">
    <name type="scientific">Woeseia oceani</name>
    <dbReference type="NCBI Taxonomy" id="1548547"/>
    <lineage>
        <taxon>Bacteria</taxon>
        <taxon>Pseudomonadati</taxon>
        <taxon>Pseudomonadota</taxon>
        <taxon>Gammaproteobacteria</taxon>
        <taxon>Woeseiales</taxon>
        <taxon>Woeseiaceae</taxon>
        <taxon>Woeseia</taxon>
    </lineage>
</organism>
<reference evidence="5 6" key="1">
    <citation type="submission" date="2016-06" db="EMBL/GenBank/DDBJ databases">
        <title>Complete genome sequence of a deep-branching marine Gamma Proteobacterium Woeseia oceani type strain XK5.</title>
        <authorList>
            <person name="Mu D."/>
            <person name="Du Z."/>
        </authorList>
    </citation>
    <scope>NUCLEOTIDE SEQUENCE [LARGE SCALE GENOMIC DNA]</scope>
    <source>
        <strain evidence="5 6">XK5</strain>
    </source>
</reference>
<sequence>MENRSESALVALRRILRATELNARQLASQTGLTPSQLIVLQIVAREGKALPSTVARGVRLTQATVTSLVDKLVDAGLVTRRRDTEDRRRNWIEMTAAGRERIEQSPDLLHDRFAASFEALDDWQQSMLVAALEQVSSMLDAGALDAAPVLDVGDIDR</sequence>
<dbReference type="GO" id="GO:0003700">
    <property type="term" value="F:DNA-binding transcription factor activity"/>
    <property type="evidence" value="ECO:0007669"/>
    <property type="project" value="InterPro"/>
</dbReference>
<gene>
    <name evidence="5" type="ORF">BA177_02625</name>
</gene>
<dbReference type="SMART" id="SM00347">
    <property type="entry name" value="HTH_MARR"/>
    <property type="match status" value="1"/>
</dbReference>
<name>A0A193LCY3_9GAMM</name>
<dbReference type="PRINTS" id="PR00598">
    <property type="entry name" value="HTHMARR"/>
</dbReference>
<dbReference type="Proteomes" id="UP000092695">
    <property type="component" value="Chromosome"/>
</dbReference>
<dbReference type="STRING" id="1548547.BA177_02625"/>
<dbReference type="InterPro" id="IPR000835">
    <property type="entry name" value="HTH_MarR-typ"/>
</dbReference>
<dbReference type="InterPro" id="IPR023187">
    <property type="entry name" value="Tscrpt_reg_MarR-type_CS"/>
</dbReference>
<evidence type="ECO:0000313" key="5">
    <source>
        <dbReference type="EMBL" id="ANO50259.1"/>
    </source>
</evidence>